<keyword evidence="2 3" id="KW-0040">ANK repeat</keyword>
<reference evidence="6 7" key="1">
    <citation type="submission" date="2015-11" db="EMBL/GenBank/DDBJ databases">
        <title>Genome sequences of Lysobacter enzymogenes strain C3 and Lysobacter antibioticus ATCC 29479.</title>
        <authorList>
            <person name="Kobayashi D.Y."/>
        </authorList>
    </citation>
    <scope>NUCLEOTIDE SEQUENCE [LARGE SCALE GENOMIC DNA]</scope>
    <source>
        <strain evidence="6 7">C3</strain>
    </source>
</reference>
<evidence type="ECO:0000313" key="7">
    <source>
        <dbReference type="Proteomes" id="UP000061569"/>
    </source>
</evidence>
<dbReference type="Gene3D" id="1.25.40.20">
    <property type="entry name" value="Ankyrin repeat-containing domain"/>
    <property type="match status" value="1"/>
</dbReference>
<evidence type="ECO:0000256" key="3">
    <source>
        <dbReference type="PROSITE-ProRule" id="PRU00023"/>
    </source>
</evidence>
<dbReference type="PANTHER" id="PTHR24171">
    <property type="entry name" value="ANKYRIN REPEAT DOMAIN-CONTAINING PROTEIN 39-RELATED"/>
    <property type="match status" value="1"/>
</dbReference>
<sequence length="512" mass="53942">METLSESLIRAVPTLIGLHLLQAAVLLAMAIAFARLRALDAELRSWLLLALFALAALAPLASLLPGAPSPVFGAPAHSLSPHPEEGPAPDEAIYNAGQRADMLYLEIPRSLPGALALAWALGALWQLMRLVEGARHARRLRRGARPAPALEALLARELPPRTRIATTAVDGPMVVGLLRPTVLLPRPLSERLDADALRDILRHEFAHIRRGDLWSAAAVQLARAAFWWNPFLGALQSRLDLAREMACDARAAASGSGVYFAGSLIDSAEVLLELGERPEPLAVAMLQRRSHLAQRIDGLLAAFPAGAPGRRRLAAGGCAAALAAFAGLCIAGAPRLSLPAPTAEPRADVVALLAAARRGDSAEARRLVRAGADIDARVIGDGTALIEAVRARNLATVDALLALGADPDRAALGEGNPLIVAAELGAQPIVARLVLAGADVNRVVTYDETPLINAAREGHLETVQYLVAHGADVNLGVVADGWLGRWRSPLNQAADPRVRAYLIEHGAVAGRP</sequence>
<dbReference type="Pfam" id="PF05569">
    <property type="entry name" value="Peptidase_M56"/>
    <property type="match status" value="1"/>
</dbReference>
<evidence type="ECO:0000313" key="6">
    <source>
        <dbReference type="EMBL" id="ALN58108.1"/>
    </source>
</evidence>
<organism evidence="6 7">
    <name type="scientific">Lysobacter enzymogenes</name>
    <dbReference type="NCBI Taxonomy" id="69"/>
    <lineage>
        <taxon>Bacteria</taxon>
        <taxon>Pseudomonadati</taxon>
        <taxon>Pseudomonadota</taxon>
        <taxon>Gammaproteobacteria</taxon>
        <taxon>Lysobacterales</taxon>
        <taxon>Lysobacteraceae</taxon>
        <taxon>Lysobacter</taxon>
    </lineage>
</organism>
<evidence type="ECO:0000256" key="4">
    <source>
        <dbReference type="SAM" id="Phobius"/>
    </source>
</evidence>
<dbReference type="KEGG" id="lez:GLE_2760"/>
<dbReference type="OrthoDB" id="6025016at2"/>
<name>A0A0S2DHV2_LYSEN</name>
<dbReference type="PROSITE" id="PS50088">
    <property type="entry name" value="ANK_REPEAT"/>
    <property type="match status" value="1"/>
</dbReference>
<feature type="repeat" description="ANK" evidence="3">
    <location>
        <begin position="446"/>
        <end position="474"/>
    </location>
</feature>
<accession>A0A0S2DHV2</accession>
<dbReference type="Pfam" id="PF12796">
    <property type="entry name" value="Ank_2"/>
    <property type="match status" value="1"/>
</dbReference>
<keyword evidence="1" id="KW-0677">Repeat</keyword>
<dbReference type="PATRIC" id="fig|69.6.peg.2717"/>
<dbReference type="CDD" id="cd07341">
    <property type="entry name" value="M56_BlaR1_MecR1_like"/>
    <property type="match status" value="1"/>
</dbReference>
<proteinExistence type="predicted"/>
<dbReference type="InterPro" id="IPR008756">
    <property type="entry name" value="Peptidase_M56"/>
</dbReference>
<keyword evidence="4" id="KW-0812">Transmembrane</keyword>
<feature type="domain" description="Peptidase M56" evidence="5">
    <location>
        <begin position="26"/>
        <end position="296"/>
    </location>
</feature>
<feature type="transmembrane region" description="Helical" evidence="4">
    <location>
        <begin position="12"/>
        <end position="34"/>
    </location>
</feature>
<dbReference type="PROSITE" id="PS50297">
    <property type="entry name" value="ANK_REP_REGION"/>
    <property type="match status" value="1"/>
</dbReference>
<gene>
    <name evidence="6" type="ORF">GLE_2760</name>
</gene>
<dbReference type="SUPFAM" id="SSF48403">
    <property type="entry name" value="Ankyrin repeat"/>
    <property type="match status" value="1"/>
</dbReference>
<dbReference type="PANTHER" id="PTHR24171:SF10">
    <property type="entry name" value="ANKYRIN REPEAT DOMAIN-CONTAINING PROTEIN 29-LIKE"/>
    <property type="match status" value="1"/>
</dbReference>
<feature type="transmembrane region" description="Helical" evidence="4">
    <location>
        <begin position="46"/>
        <end position="64"/>
    </location>
</feature>
<keyword evidence="4" id="KW-0472">Membrane</keyword>
<evidence type="ECO:0000256" key="2">
    <source>
        <dbReference type="ARBA" id="ARBA00023043"/>
    </source>
</evidence>
<dbReference type="InterPro" id="IPR036770">
    <property type="entry name" value="Ankyrin_rpt-contain_sf"/>
</dbReference>
<evidence type="ECO:0000256" key="1">
    <source>
        <dbReference type="ARBA" id="ARBA00022737"/>
    </source>
</evidence>
<dbReference type="Proteomes" id="UP000061569">
    <property type="component" value="Chromosome"/>
</dbReference>
<evidence type="ECO:0000259" key="5">
    <source>
        <dbReference type="Pfam" id="PF05569"/>
    </source>
</evidence>
<dbReference type="InterPro" id="IPR002110">
    <property type="entry name" value="Ankyrin_rpt"/>
</dbReference>
<protein>
    <submittedName>
        <fullName evidence="6">Peptidase, M56 family/ankyrin repeat</fullName>
    </submittedName>
</protein>
<dbReference type="STRING" id="69.GLE_2760"/>
<dbReference type="AlphaFoldDB" id="A0A0S2DHV2"/>
<keyword evidence="4" id="KW-1133">Transmembrane helix</keyword>
<dbReference type="EMBL" id="CP013140">
    <property type="protein sequence ID" value="ALN58108.1"/>
    <property type="molecule type" value="Genomic_DNA"/>
</dbReference>
<dbReference type="SMART" id="SM00248">
    <property type="entry name" value="ANK"/>
    <property type="match status" value="4"/>
</dbReference>